<feature type="transmembrane region" description="Helical" evidence="5">
    <location>
        <begin position="213"/>
        <end position="231"/>
    </location>
</feature>
<keyword evidence="4 5" id="KW-0472">Membrane</keyword>
<dbReference type="HOGENOM" id="CLU_020502_1_0_1"/>
<feature type="transmembrane region" description="Helical" evidence="5">
    <location>
        <begin position="300"/>
        <end position="318"/>
    </location>
</feature>
<dbReference type="KEGG" id="tad:TRIADDRAFT_26229"/>
<dbReference type="InterPro" id="IPR024371">
    <property type="entry name" value="AcetylCoA_trans_1-like"/>
</dbReference>
<feature type="transmembrane region" description="Helical" evidence="5">
    <location>
        <begin position="265"/>
        <end position="288"/>
    </location>
</feature>
<sequence length="514" mass="57468">MKRSPSRVNTSEENAQIAAKDRQNIALLLLLYTLQGIPLGMAASIPMFLQGKHVGYKQQAVFSLVFWPFSVKLLWAPIVDSWYITAIGRRKTWLVPIQYLLGLFMVALSYNIDYLLGTKNQSDATGVDIETLTLIFFILNFLAATQDIAVDGWALTILSKGEVGHASTCNSVGQTAGYFIGNVVFLALESKDFCNKYLRSVPSEKGIVSIDQFFLFWGIIFIITTTMVFLFKHEKAVADIEMKELRKGITHTYSQLFRILKLPAVTSYVLIILFCKVGFAATDGITALKLVEAGIHRETLALIGIPLVPLQILLPFVISKYTTGPTPLNVFLKAMPYRLIIGVGISLVVYWGWIVRVPKGSDYSFPWYYYAILVSIYAIYQITLYCMYVAQMAFHARVSDPMYGGTYMTLLNTVTNMAGNWPTTVALWLVDDITKTVCSGSSNPSIETCDNASMQKACQEANGNCTTIRDGYYIEIILCTFVGISWLLFCGKKLRSLQSREESAWKCPIAENIE</sequence>
<feature type="transmembrane region" description="Helical" evidence="5">
    <location>
        <begin position="92"/>
        <end position="112"/>
    </location>
</feature>
<dbReference type="InterPro" id="IPR004752">
    <property type="entry name" value="AmpG_permease/AT-1"/>
</dbReference>
<evidence type="ECO:0000313" key="7">
    <source>
        <dbReference type="Proteomes" id="UP000009022"/>
    </source>
</evidence>
<dbReference type="SUPFAM" id="SSF103473">
    <property type="entry name" value="MFS general substrate transporter"/>
    <property type="match status" value="1"/>
</dbReference>
<dbReference type="PANTHER" id="PTHR12778:SF9">
    <property type="entry name" value="ACETYL-COENZYME A TRANSPORTER 1"/>
    <property type="match status" value="1"/>
</dbReference>
<feature type="transmembrane region" description="Helical" evidence="5">
    <location>
        <begin position="472"/>
        <end position="490"/>
    </location>
</feature>
<comment type="subcellular location">
    <subcellularLocation>
        <location evidence="1">Membrane</location>
        <topology evidence="1">Multi-pass membrane protein</topology>
    </subcellularLocation>
</comment>
<reference evidence="6 7" key="1">
    <citation type="journal article" date="2008" name="Nature">
        <title>The Trichoplax genome and the nature of placozoans.</title>
        <authorList>
            <person name="Srivastava M."/>
            <person name="Begovic E."/>
            <person name="Chapman J."/>
            <person name="Putnam N.H."/>
            <person name="Hellsten U."/>
            <person name="Kawashima T."/>
            <person name="Kuo A."/>
            <person name="Mitros T."/>
            <person name="Salamov A."/>
            <person name="Carpenter M.L."/>
            <person name="Signorovitch A.Y."/>
            <person name="Moreno M.A."/>
            <person name="Kamm K."/>
            <person name="Grimwood J."/>
            <person name="Schmutz J."/>
            <person name="Shapiro H."/>
            <person name="Grigoriev I.V."/>
            <person name="Buss L.W."/>
            <person name="Schierwater B."/>
            <person name="Dellaporta S.L."/>
            <person name="Rokhsar D.S."/>
        </authorList>
    </citation>
    <scope>NUCLEOTIDE SEQUENCE [LARGE SCALE GENOMIC DNA]</scope>
    <source>
        <strain evidence="6 7">Grell-BS-1999</strain>
    </source>
</reference>
<dbReference type="Proteomes" id="UP000009022">
    <property type="component" value="Unassembled WGS sequence"/>
</dbReference>
<evidence type="ECO:0000256" key="5">
    <source>
        <dbReference type="SAM" id="Phobius"/>
    </source>
</evidence>
<feature type="transmembrane region" description="Helical" evidence="5">
    <location>
        <begin position="132"/>
        <end position="150"/>
    </location>
</feature>
<dbReference type="InParanoid" id="B3RZ95"/>
<dbReference type="InterPro" id="IPR036259">
    <property type="entry name" value="MFS_trans_sf"/>
</dbReference>
<evidence type="ECO:0000256" key="4">
    <source>
        <dbReference type="ARBA" id="ARBA00023136"/>
    </source>
</evidence>
<accession>B3RZ95</accession>
<dbReference type="OMA" id="RRKSWIM"/>
<proteinExistence type="predicted"/>
<feature type="transmembrane region" description="Helical" evidence="5">
    <location>
        <begin position="61"/>
        <end position="80"/>
    </location>
</feature>
<dbReference type="FunCoup" id="B3RZ95">
    <property type="interactions" value="1238"/>
</dbReference>
<dbReference type="RefSeq" id="XP_002113329.1">
    <property type="nucleotide sequence ID" value="XM_002113293.1"/>
</dbReference>
<dbReference type="GO" id="GO:0016020">
    <property type="term" value="C:membrane"/>
    <property type="evidence" value="ECO:0007669"/>
    <property type="project" value="UniProtKB-SubCell"/>
</dbReference>
<dbReference type="CTD" id="6754542"/>
<protein>
    <recommendedName>
        <fullName evidence="8">Acetyl-coenzyme A transporter 1</fullName>
    </recommendedName>
</protein>
<evidence type="ECO:0000256" key="3">
    <source>
        <dbReference type="ARBA" id="ARBA00022989"/>
    </source>
</evidence>
<feature type="transmembrane region" description="Helical" evidence="5">
    <location>
        <begin position="338"/>
        <end position="355"/>
    </location>
</feature>
<evidence type="ECO:0008006" key="8">
    <source>
        <dbReference type="Google" id="ProtNLM"/>
    </source>
</evidence>
<organism evidence="6 7">
    <name type="scientific">Trichoplax adhaerens</name>
    <name type="common">Trichoplax reptans</name>
    <dbReference type="NCBI Taxonomy" id="10228"/>
    <lineage>
        <taxon>Eukaryota</taxon>
        <taxon>Metazoa</taxon>
        <taxon>Placozoa</taxon>
        <taxon>Uniplacotomia</taxon>
        <taxon>Trichoplacea</taxon>
        <taxon>Trichoplacidae</taxon>
        <taxon>Trichoplax</taxon>
    </lineage>
</organism>
<dbReference type="Gene3D" id="1.20.1250.20">
    <property type="entry name" value="MFS general substrate transporter like domains"/>
    <property type="match status" value="1"/>
</dbReference>
<keyword evidence="7" id="KW-1185">Reference proteome</keyword>
<dbReference type="AlphaFoldDB" id="B3RZ95"/>
<dbReference type="Pfam" id="PF13000">
    <property type="entry name" value="Acatn"/>
    <property type="match status" value="2"/>
</dbReference>
<feature type="transmembrane region" description="Helical" evidence="5">
    <location>
        <begin position="367"/>
        <end position="390"/>
    </location>
</feature>
<feature type="transmembrane region" description="Helical" evidence="5">
    <location>
        <begin position="25"/>
        <end position="49"/>
    </location>
</feature>
<dbReference type="GeneID" id="6754542"/>
<dbReference type="EMBL" id="DS985246">
    <property type="protein sequence ID" value="EDV23803.1"/>
    <property type="molecule type" value="Genomic_DNA"/>
</dbReference>
<evidence type="ECO:0000313" key="6">
    <source>
        <dbReference type="EMBL" id="EDV23803.1"/>
    </source>
</evidence>
<keyword evidence="2 5" id="KW-0812">Transmembrane</keyword>
<evidence type="ECO:0000256" key="2">
    <source>
        <dbReference type="ARBA" id="ARBA00022692"/>
    </source>
</evidence>
<dbReference type="PANTHER" id="PTHR12778">
    <property type="entry name" value="SOLUTE CARRIER FAMILY 33 ACETYL-COA TRANSPORTER -RELATED"/>
    <property type="match status" value="1"/>
</dbReference>
<keyword evidence="3 5" id="KW-1133">Transmembrane helix</keyword>
<dbReference type="GO" id="GO:0008521">
    <property type="term" value="F:acetyl-CoA transmembrane transporter activity"/>
    <property type="evidence" value="ECO:0007669"/>
    <property type="project" value="InterPro"/>
</dbReference>
<evidence type="ECO:0000256" key="1">
    <source>
        <dbReference type="ARBA" id="ARBA00004141"/>
    </source>
</evidence>
<gene>
    <name evidence="6" type="ORF">TRIADDRAFT_26229</name>
</gene>
<dbReference type="eggNOG" id="KOG3574">
    <property type="taxonomic scope" value="Eukaryota"/>
</dbReference>
<dbReference type="PhylomeDB" id="B3RZ95"/>
<name>B3RZ95_TRIAD</name>
<dbReference type="OrthoDB" id="6415790at2759"/>
<dbReference type="GO" id="GO:0035348">
    <property type="term" value="P:acetyl-CoA transmembrane transport"/>
    <property type="evidence" value="ECO:0007669"/>
    <property type="project" value="InterPro"/>
</dbReference>